<dbReference type="EMBL" id="OZ019893">
    <property type="protein sequence ID" value="CAK9192455.1"/>
    <property type="molecule type" value="Genomic_DNA"/>
</dbReference>
<reference evidence="1 2" key="1">
    <citation type="submission" date="2024-02" db="EMBL/GenBank/DDBJ databases">
        <authorList>
            <consortium name="ELIXIR-Norway"/>
            <consortium name="Elixir Norway"/>
        </authorList>
    </citation>
    <scope>NUCLEOTIDE SEQUENCE [LARGE SCALE GENOMIC DNA]</scope>
</reference>
<organism evidence="1 2">
    <name type="scientific">Sphagnum troendelagicum</name>
    <dbReference type="NCBI Taxonomy" id="128251"/>
    <lineage>
        <taxon>Eukaryota</taxon>
        <taxon>Viridiplantae</taxon>
        <taxon>Streptophyta</taxon>
        <taxon>Embryophyta</taxon>
        <taxon>Bryophyta</taxon>
        <taxon>Sphagnophytina</taxon>
        <taxon>Sphagnopsida</taxon>
        <taxon>Sphagnales</taxon>
        <taxon>Sphagnaceae</taxon>
        <taxon>Sphagnum</taxon>
    </lineage>
</organism>
<sequence length="74" mass="8168">MELGGRAGKKRWCEKSTRAAGSFCASQSDCARCTYSAAELAAGLCAMYAFRRRTCYTSVRDTPIPRQNLLPERA</sequence>
<dbReference type="Proteomes" id="UP001497512">
    <property type="component" value="Chromosome 1"/>
</dbReference>
<protein>
    <submittedName>
        <fullName evidence="1">Uncharacterized protein</fullName>
    </submittedName>
</protein>
<name>A0ABP0TCK0_9BRYO</name>
<evidence type="ECO:0000313" key="1">
    <source>
        <dbReference type="EMBL" id="CAK9192455.1"/>
    </source>
</evidence>
<gene>
    <name evidence="1" type="ORF">CSSPTR1EN2_LOCUS1899</name>
</gene>
<accession>A0ABP0TCK0</accession>
<keyword evidence="2" id="KW-1185">Reference proteome</keyword>
<evidence type="ECO:0000313" key="2">
    <source>
        <dbReference type="Proteomes" id="UP001497512"/>
    </source>
</evidence>
<proteinExistence type="predicted"/>